<accession>A0A1E3AJH0</accession>
<dbReference type="Gene3D" id="2.160.20.10">
    <property type="entry name" value="Single-stranded right-handed beta-helix, Pectin lyase-like"/>
    <property type="match status" value="1"/>
</dbReference>
<dbReference type="InterPro" id="IPR049169">
    <property type="entry name" value="Glyco_hydro_120_ins"/>
</dbReference>
<keyword evidence="2" id="KW-0964">Secreted</keyword>
<evidence type="ECO:0000256" key="3">
    <source>
        <dbReference type="ARBA" id="ARBA00022729"/>
    </source>
</evidence>
<evidence type="ECO:0000259" key="4">
    <source>
        <dbReference type="Pfam" id="PF07602"/>
    </source>
</evidence>
<dbReference type="EMBL" id="MCGH01000001">
    <property type="protein sequence ID" value="ODM08802.1"/>
    <property type="molecule type" value="Genomic_DNA"/>
</dbReference>
<dbReference type="InterPro" id="IPR013780">
    <property type="entry name" value="Glyco_hydro_b"/>
</dbReference>
<dbReference type="InterPro" id="IPR011050">
    <property type="entry name" value="Pectin_lyase_fold/virulence"/>
</dbReference>
<dbReference type="Pfam" id="PF13229">
    <property type="entry name" value="Beta_helix"/>
    <property type="match status" value="1"/>
</dbReference>
<dbReference type="PANTHER" id="PTHR40088">
    <property type="entry name" value="PECTATE LYASE (EUROFUNG)"/>
    <property type="match status" value="1"/>
</dbReference>
<reference evidence="7 8" key="1">
    <citation type="submission" date="2016-07" db="EMBL/GenBank/DDBJ databases">
        <title>Characterization of isolates of Eisenbergiella tayi derived from blood cultures, using whole genome sequencing.</title>
        <authorList>
            <person name="Burdz T."/>
            <person name="Wiebe D."/>
            <person name="Huynh C."/>
            <person name="Bernard K."/>
        </authorList>
    </citation>
    <scope>NUCLEOTIDE SEQUENCE [LARGE SCALE GENOMIC DNA]</scope>
    <source>
        <strain evidence="7 8">NML 110608</strain>
    </source>
</reference>
<proteinExistence type="predicted"/>
<evidence type="ECO:0000313" key="8">
    <source>
        <dbReference type="Proteomes" id="UP000094067"/>
    </source>
</evidence>
<dbReference type="Gene3D" id="2.60.40.1180">
    <property type="entry name" value="Golgi alpha-mannosidase II"/>
    <property type="match status" value="1"/>
</dbReference>
<dbReference type="Pfam" id="PF07602">
    <property type="entry name" value="DUF1565"/>
    <property type="match status" value="1"/>
</dbReference>
<evidence type="ECO:0000259" key="5">
    <source>
        <dbReference type="Pfam" id="PF13229"/>
    </source>
</evidence>
<evidence type="ECO:0000256" key="2">
    <source>
        <dbReference type="ARBA" id="ARBA00022525"/>
    </source>
</evidence>
<dbReference type="SUPFAM" id="SSF51126">
    <property type="entry name" value="Pectin lyase-like"/>
    <property type="match status" value="1"/>
</dbReference>
<comment type="caution">
    <text evidence="7">The sequence shown here is derived from an EMBL/GenBank/DDBJ whole genome shotgun (WGS) entry which is preliminary data.</text>
</comment>
<gene>
    <name evidence="7" type="ORF">BEI61_00431</name>
</gene>
<dbReference type="InterPro" id="IPR006626">
    <property type="entry name" value="PbH1"/>
</dbReference>
<evidence type="ECO:0000259" key="6">
    <source>
        <dbReference type="Pfam" id="PF21258"/>
    </source>
</evidence>
<evidence type="ECO:0000256" key="1">
    <source>
        <dbReference type="ARBA" id="ARBA00004613"/>
    </source>
</evidence>
<dbReference type="RefSeq" id="WP_069151082.1">
    <property type="nucleotide sequence ID" value="NZ_MCGH01000001.1"/>
</dbReference>
<dbReference type="InterPro" id="IPR052052">
    <property type="entry name" value="Polysaccharide_Lyase_9"/>
</dbReference>
<dbReference type="PATRIC" id="fig|1432052.4.peg.488"/>
<protein>
    <recommendedName>
        <fullName evidence="9">DUF1565 domain-containing protein</fullName>
    </recommendedName>
</protein>
<sequence length="652" mass="73174">MNREFHVSVNGCDHAEGTKENPFRTISKAAAAAETGDKVIVHEGEYREWVKPAHTGYSDISRITYEAAEGERVVIKGSERIQNWENTEGTVWKAVVPNSLFGDYNPYSEVLTGDWFLYPCINEPEGYEIHTGDVYLNGKSFYEASCLEDVKNPVMRTHGYNPPWTKHTEPILRPEDTIYQWYACVEEENTIIYANFQGADPNEELTEINVRKCCFYPEKPGMNYITVRGFEMAQAACPWTPPTADQPGLLGTHWSKGWIIENNEIHDAKCSGISIGKEASTGHNLCTRRHRKPGYQYQMEAVFRALQIGWSKEKIGSHIIRNNVIHDCGQNGVVGHMGCVFSQITNNHIYNIAVKHEYFGYEIAGIKLHAAIDVEISHNHIHNCTLGTWLDWQAQGTRVSSNLFYANDRDLMVEVTHGPYMVDNNIFGSEYNFDNIAQGGAYVNNLCCGTMRREPVLNRSTPYHFPHTTQVAGTTLVYGGDDRIYQNIFIGGAETYTEQSVAGTTDYNGSCTSLEEYVQEVTALGNGDVEMFEKVKQPVYINGNAYLKGAGAFDREKENYISQADPQVKIVSEGDAVYLEMNVEKEMLSMPTEVIDTQKLGMVRLVEAPFDDPDGNPVVLDTDYLGNTREAGSAAGAFADLKEGFNRFRVWG</sequence>
<dbReference type="GO" id="GO:0016837">
    <property type="term" value="F:carbon-oxygen lyase activity, acting on polysaccharides"/>
    <property type="evidence" value="ECO:0007669"/>
    <property type="project" value="TreeGrafter"/>
</dbReference>
<dbReference type="InterPro" id="IPR039448">
    <property type="entry name" value="Beta_helix"/>
</dbReference>
<comment type="subcellular location">
    <subcellularLocation>
        <location evidence="1">Secreted</location>
    </subcellularLocation>
</comment>
<dbReference type="GO" id="GO:0005576">
    <property type="term" value="C:extracellular region"/>
    <property type="evidence" value="ECO:0007669"/>
    <property type="project" value="UniProtKB-SubCell"/>
</dbReference>
<dbReference type="InterPro" id="IPR012334">
    <property type="entry name" value="Pectin_lyas_fold"/>
</dbReference>
<evidence type="ECO:0000313" key="7">
    <source>
        <dbReference type="EMBL" id="ODM08802.1"/>
    </source>
</evidence>
<dbReference type="AlphaFoldDB" id="A0A1E3AJH0"/>
<dbReference type="Proteomes" id="UP000094067">
    <property type="component" value="Unassembled WGS sequence"/>
</dbReference>
<dbReference type="Pfam" id="PF21258">
    <property type="entry name" value="Glyco_hydro_120_ins"/>
    <property type="match status" value="1"/>
</dbReference>
<organism evidence="7 8">
    <name type="scientific">Eisenbergiella tayi</name>
    <dbReference type="NCBI Taxonomy" id="1432052"/>
    <lineage>
        <taxon>Bacteria</taxon>
        <taxon>Bacillati</taxon>
        <taxon>Bacillota</taxon>
        <taxon>Clostridia</taxon>
        <taxon>Lachnospirales</taxon>
        <taxon>Lachnospiraceae</taxon>
        <taxon>Eisenbergiella</taxon>
    </lineage>
</organism>
<name>A0A1E3AJH0_9FIRM</name>
<feature type="domain" description="Glycoside hydrolase 120 insertion" evidence="6">
    <location>
        <begin position="81"/>
        <end position="208"/>
    </location>
</feature>
<keyword evidence="3" id="KW-0732">Signal</keyword>
<dbReference type="PANTHER" id="PTHR40088:SF2">
    <property type="entry name" value="SECRETED SUGAR HYDROLASE"/>
    <property type="match status" value="1"/>
</dbReference>
<evidence type="ECO:0008006" key="9">
    <source>
        <dbReference type="Google" id="ProtNLM"/>
    </source>
</evidence>
<dbReference type="SMART" id="SM00710">
    <property type="entry name" value="PbH1"/>
    <property type="match status" value="4"/>
</dbReference>
<dbReference type="InterPro" id="IPR011459">
    <property type="entry name" value="DUF1565"/>
</dbReference>
<feature type="domain" description="DUF1565" evidence="4">
    <location>
        <begin position="9"/>
        <end position="48"/>
    </location>
</feature>
<feature type="domain" description="Right handed beta helix" evidence="5">
    <location>
        <begin position="317"/>
        <end position="441"/>
    </location>
</feature>